<organism evidence="1 2">
    <name type="scientific">Mongoliitalea lutea</name>
    <dbReference type="NCBI Taxonomy" id="849756"/>
    <lineage>
        <taxon>Bacteria</taxon>
        <taxon>Pseudomonadati</taxon>
        <taxon>Bacteroidota</taxon>
        <taxon>Cytophagia</taxon>
        <taxon>Cytophagales</taxon>
        <taxon>Cyclobacteriaceae</taxon>
        <taxon>Mongoliitalea</taxon>
    </lineage>
</organism>
<dbReference type="Proteomes" id="UP000642809">
    <property type="component" value="Unassembled WGS sequence"/>
</dbReference>
<dbReference type="EMBL" id="BMYF01000018">
    <property type="protein sequence ID" value="GHB45102.1"/>
    <property type="molecule type" value="Genomic_DNA"/>
</dbReference>
<dbReference type="RefSeq" id="WP_189583754.1">
    <property type="nucleotide sequence ID" value="NZ_BMYF01000018.1"/>
</dbReference>
<proteinExistence type="predicted"/>
<gene>
    <name evidence="1" type="ORF">GCM10008106_27570</name>
</gene>
<protein>
    <recommendedName>
        <fullName evidence="3">SprT-like family protein</fullName>
    </recommendedName>
</protein>
<name>A0A8J3G653_9BACT</name>
<dbReference type="AlphaFoldDB" id="A0A8J3G653"/>
<sequence>MKQWFEQRKETWIPEKTGNDTYREDSGELRMPFFEKDPDWSKFHSCYFEDGRKVYEIPLKNAEVFLPSDVMNSLNVEAHGTSIIQNILFVESPSVNGTFYMPLIARYYPSAEQDIKDFQEIYYNKIPADWSGTLDIWTYDERFFVGFGIEDGQILTTRHPDIASSLENSSKKDPSINHLVSCQRYRITIVIHNIVCAGANNCHVTQGETEYRYVTECTVSSGAGPSLGGVDPIYNYPGSGGGGAIGTIGDSGNTETRVPVLMRPKVTNKLTNPCASQIFIETLRNYDNDFRIPPIVGNLNGTIMKMFEDASKIPYEINNGKINGNGLTTNINGTITVTLNDSYLNSATQLSIARTIIHENVHAYFLYMAKTNTNFAEGLDNFAKENNIFNLPNAHHELMRQYVLGMAVSLWNWDKNYGETRGNLNFDYYYAMAFAGLVDYDTKEPNQAFKDLAGNRLVEFLEIIANEALGNSNAKGKRCKK</sequence>
<evidence type="ECO:0008006" key="3">
    <source>
        <dbReference type="Google" id="ProtNLM"/>
    </source>
</evidence>
<evidence type="ECO:0000313" key="2">
    <source>
        <dbReference type="Proteomes" id="UP000642809"/>
    </source>
</evidence>
<accession>A0A8J3G653</accession>
<evidence type="ECO:0000313" key="1">
    <source>
        <dbReference type="EMBL" id="GHB45102.1"/>
    </source>
</evidence>
<comment type="caution">
    <text evidence="1">The sequence shown here is derived from an EMBL/GenBank/DDBJ whole genome shotgun (WGS) entry which is preliminary data.</text>
</comment>
<keyword evidence="2" id="KW-1185">Reference proteome</keyword>
<reference evidence="1" key="2">
    <citation type="submission" date="2020-09" db="EMBL/GenBank/DDBJ databases">
        <authorList>
            <person name="Sun Q."/>
            <person name="Kim S."/>
        </authorList>
    </citation>
    <scope>NUCLEOTIDE SEQUENCE</scope>
    <source>
        <strain evidence="1">KCTC 23224</strain>
    </source>
</reference>
<reference evidence="1" key="1">
    <citation type="journal article" date="2014" name="Int. J. Syst. Evol. Microbiol.">
        <title>Complete genome sequence of Corynebacterium casei LMG S-19264T (=DSM 44701T), isolated from a smear-ripened cheese.</title>
        <authorList>
            <consortium name="US DOE Joint Genome Institute (JGI-PGF)"/>
            <person name="Walter F."/>
            <person name="Albersmeier A."/>
            <person name="Kalinowski J."/>
            <person name="Ruckert C."/>
        </authorList>
    </citation>
    <scope>NUCLEOTIDE SEQUENCE</scope>
    <source>
        <strain evidence="1">KCTC 23224</strain>
    </source>
</reference>